<dbReference type="InterPro" id="IPR036378">
    <property type="entry name" value="FAS1_dom_sf"/>
</dbReference>
<feature type="domain" description="FAS1" evidence="3">
    <location>
        <begin position="11"/>
        <end position="139"/>
    </location>
</feature>
<dbReference type="EMBL" id="JBFOLJ010000004">
    <property type="protein sequence ID" value="KAL2545555.1"/>
    <property type="molecule type" value="Genomic_DNA"/>
</dbReference>
<dbReference type="AlphaFoldDB" id="A0ABD1WAX0"/>
<dbReference type="PROSITE" id="PS50213">
    <property type="entry name" value="FAS1"/>
    <property type="match status" value="1"/>
</dbReference>
<dbReference type="PANTHER" id="PTHR36069">
    <property type="entry name" value="EXPRESSED PROTEIN-RELATED"/>
    <property type="match status" value="1"/>
</dbReference>
<proteinExistence type="inferred from homology"/>
<keyword evidence="5" id="KW-1185">Reference proteome</keyword>
<dbReference type="PANTHER" id="PTHR36069:SF1">
    <property type="entry name" value="EXPRESSED PROTEIN"/>
    <property type="match status" value="1"/>
</dbReference>
<evidence type="ECO:0000313" key="5">
    <source>
        <dbReference type="Proteomes" id="UP001604277"/>
    </source>
</evidence>
<gene>
    <name evidence="4" type="ORF">Fot_14788</name>
</gene>
<name>A0ABD1WAX0_9LAMI</name>
<feature type="region of interest" description="Disordered" evidence="2">
    <location>
        <begin position="152"/>
        <end position="205"/>
    </location>
</feature>
<comment type="caution">
    <text evidence="4">The sequence shown here is derived from an EMBL/GenBank/DDBJ whole genome shotgun (WGS) entry which is preliminary data.</text>
</comment>
<evidence type="ECO:0000256" key="1">
    <source>
        <dbReference type="ARBA" id="ARBA00007843"/>
    </source>
</evidence>
<reference evidence="5" key="1">
    <citation type="submission" date="2024-07" db="EMBL/GenBank/DDBJ databases">
        <title>Two chromosome-level genome assemblies of Korean endemic species Abeliophyllum distichum and Forsythia ovata (Oleaceae).</title>
        <authorList>
            <person name="Jang H."/>
        </authorList>
    </citation>
    <scope>NUCLEOTIDE SEQUENCE [LARGE SCALE GENOMIC DNA]</scope>
</reference>
<feature type="compositionally biased region" description="Pro residues" evidence="2">
    <location>
        <begin position="172"/>
        <end position="194"/>
    </location>
</feature>
<evidence type="ECO:0000259" key="3">
    <source>
        <dbReference type="PROSITE" id="PS50213"/>
    </source>
</evidence>
<comment type="similarity">
    <text evidence="1">Belongs to the fasciclin-like AGP family.</text>
</comment>
<dbReference type="SUPFAM" id="SSF82153">
    <property type="entry name" value="FAS1 domain"/>
    <property type="match status" value="1"/>
</dbReference>
<dbReference type="Gene3D" id="2.30.180.10">
    <property type="entry name" value="FAS1 domain"/>
    <property type="match status" value="1"/>
</dbReference>
<sequence>MALISSATAIDTSITTAIEEMQRANYFTFVMLINMAPSDLIHGNITFLMPNDRTLAKTVMSENTVVDFLLRHSIPSPLLIEHLLHFPTGSLIPTSRPGFVLKITNDGGSRFFLNNVRIISPNICTQGSSIRCHGIDGVVQATSIMPQPNIAPPAACTNNSTGGGSPVAAVPPTAPSPPSSEPSAPVPVKAPPPADSNVSPPRSNSPPRICNAGLFDLFAKCSFLKLLSLEAREPLGEDPQLDFLPTKRRALEMSSKVTITLLFGVTTK</sequence>
<feature type="compositionally biased region" description="Low complexity" evidence="2">
    <location>
        <begin position="195"/>
        <end position="205"/>
    </location>
</feature>
<evidence type="ECO:0000256" key="2">
    <source>
        <dbReference type="SAM" id="MobiDB-lite"/>
    </source>
</evidence>
<dbReference type="InterPro" id="IPR000782">
    <property type="entry name" value="FAS1_domain"/>
</dbReference>
<accession>A0ABD1WAX0</accession>
<dbReference type="Proteomes" id="UP001604277">
    <property type="component" value="Unassembled WGS sequence"/>
</dbReference>
<organism evidence="4 5">
    <name type="scientific">Forsythia ovata</name>
    <dbReference type="NCBI Taxonomy" id="205694"/>
    <lineage>
        <taxon>Eukaryota</taxon>
        <taxon>Viridiplantae</taxon>
        <taxon>Streptophyta</taxon>
        <taxon>Embryophyta</taxon>
        <taxon>Tracheophyta</taxon>
        <taxon>Spermatophyta</taxon>
        <taxon>Magnoliopsida</taxon>
        <taxon>eudicotyledons</taxon>
        <taxon>Gunneridae</taxon>
        <taxon>Pentapetalae</taxon>
        <taxon>asterids</taxon>
        <taxon>lamiids</taxon>
        <taxon>Lamiales</taxon>
        <taxon>Oleaceae</taxon>
        <taxon>Forsythieae</taxon>
        <taxon>Forsythia</taxon>
    </lineage>
</organism>
<dbReference type="SMART" id="SM00554">
    <property type="entry name" value="FAS1"/>
    <property type="match status" value="1"/>
</dbReference>
<dbReference type="InterPro" id="IPR053339">
    <property type="entry name" value="FAS1_domain_protein"/>
</dbReference>
<evidence type="ECO:0000313" key="4">
    <source>
        <dbReference type="EMBL" id="KAL2545555.1"/>
    </source>
</evidence>
<protein>
    <submittedName>
        <fullName evidence="4">Fasciclin-like arabinogalactan family protein</fullName>
    </submittedName>
</protein>